<protein>
    <submittedName>
        <fullName evidence="4">TetR family transcriptional regulator</fullName>
    </submittedName>
</protein>
<dbReference type="InterPro" id="IPR009057">
    <property type="entry name" value="Homeodomain-like_sf"/>
</dbReference>
<dbReference type="Pfam" id="PF00440">
    <property type="entry name" value="TetR_N"/>
    <property type="match status" value="1"/>
</dbReference>
<sequence>MTDSPRDRILHTAARLLAEGGRDAVTTRAVSADAGVQPQTIYRQFGDMRGLLAAVASLGFATYLESKRAQETEGDPVARLRVGWDTHVEFGLANPALYTLMYGDPRPDAEFPAAREGRDILRGMVQQLAAAGRLRLGVDAAAAMIHAAGVGVVLALIADPGSPAELSASVREAILAAIVAPEAAPGNGHGGVTGLEVVATRAIGLKAVLPDAHGKLTPGESALFAELLDRLS</sequence>
<dbReference type="PANTHER" id="PTHR30055:SF220">
    <property type="entry name" value="TETR-FAMILY REGULATORY PROTEIN"/>
    <property type="match status" value="1"/>
</dbReference>
<dbReference type="Proteomes" id="UP001165079">
    <property type="component" value="Unassembled WGS sequence"/>
</dbReference>
<dbReference type="PANTHER" id="PTHR30055">
    <property type="entry name" value="HTH-TYPE TRANSCRIPTIONAL REGULATOR RUTR"/>
    <property type="match status" value="1"/>
</dbReference>
<accession>A0A9W6SRC8</accession>
<name>A0A9W6SRC8_9ACTN</name>
<keyword evidence="1 2" id="KW-0238">DNA-binding</keyword>
<evidence type="ECO:0000313" key="4">
    <source>
        <dbReference type="EMBL" id="GLZ81535.1"/>
    </source>
</evidence>
<proteinExistence type="predicted"/>
<keyword evidence="5" id="KW-1185">Reference proteome</keyword>
<organism evidence="4 5">
    <name type="scientific">Actinorhabdospora filicis</name>
    <dbReference type="NCBI Taxonomy" id="1785913"/>
    <lineage>
        <taxon>Bacteria</taxon>
        <taxon>Bacillati</taxon>
        <taxon>Actinomycetota</taxon>
        <taxon>Actinomycetes</taxon>
        <taxon>Micromonosporales</taxon>
        <taxon>Micromonosporaceae</taxon>
        <taxon>Actinorhabdospora</taxon>
    </lineage>
</organism>
<reference evidence="4" key="1">
    <citation type="submission" date="2023-03" db="EMBL/GenBank/DDBJ databases">
        <title>Actinorhabdospora filicis NBRC 111898.</title>
        <authorList>
            <person name="Ichikawa N."/>
            <person name="Sato H."/>
            <person name="Tonouchi N."/>
        </authorList>
    </citation>
    <scope>NUCLEOTIDE SEQUENCE</scope>
    <source>
        <strain evidence="4">NBRC 111898</strain>
    </source>
</reference>
<dbReference type="SUPFAM" id="SSF48498">
    <property type="entry name" value="Tetracyclin repressor-like, C-terminal domain"/>
    <property type="match status" value="1"/>
</dbReference>
<dbReference type="InterPro" id="IPR036271">
    <property type="entry name" value="Tet_transcr_reg_TetR-rel_C_sf"/>
</dbReference>
<evidence type="ECO:0000259" key="3">
    <source>
        <dbReference type="PROSITE" id="PS50977"/>
    </source>
</evidence>
<dbReference type="AlphaFoldDB" id="A0A9W6SRC8"/>
<dbReference type="Gene3D" id="1.10.357.10">
    <property type="entry name" value="Tetracycline Repressor, domain 2"/>
    <property type="match status" value="1"/>
</dbReference>
<dbReference type="RefSeq" id="WP_285667020.1">
    <property type="nucleotide sequence ID" value="NZ_BSTX01000006.1"/>
</dbReference>
<dbReference type="SUPFAM" id="SSF46689">
    <property type="entry name" value="Homeodomain-like"/>
    <property type="match status" value="1"/>
</dbReference>
<dbReference type="InterPro" id="IPR050109">
    <property type="entry name" value="HTH-type_TetR-like_transc_reg"/>
</dbReference>
<dbReference type="EMBL" id="BSTX01000006">
    <property type="protein sequence ID" value="GLZ81535.1"/>
    <property type="molecule type" value="Genomic_DNA"/>
</dbReference>
<dbReference type="InterPro" id="IPR001647">
    <property type="entry name" value="HTH_TetR"/>
</dbReference>
<feature type="DNA-binding region" description="H-T-H motif" evidence="2">
    <location>
        <begin position="26"/>
        <end position="45"/>
    </location>
</feature>
<feature type="domain" description="HTH tetR-type" evidence="3">
    <location>
        <begin position="3"/>
        <end position="63"/>
    </location>
</feature>
<gene>
    <name evidence="4" type="ORF">Afil01_63420</name>
</gene>
<dbReference type="GO" id="GO:0003700">
    <property type="term" value="F:DNA-binding transcription factor activity"/>
    <property type="evidence" value="ECO:0007669"/>
    <property type="project" value="TreeGrafter"/>
</dbReference>
<comment type="caution">
    <text evidence="4">The sequence shown here is derived from an EMBL/GenBank/DDBJ whole genome shotgun (WGS) entry which is preliminary data.</text>
</comment>
<dbReference type="GO" id="GO:0000976">
    <property type="term" value="F:transcription cis-regulatory region binding"/>
    <property type="evidence" value="ECO:0007669"/>
    <property type="project" value="TreeGrafter"/>
</dbReference>
<evidence type="ECO:0000256" key="1">
    <source>
        <dbReference type="ARBA" id="ARBA00023125"/>
    </source>
</evidence>
<evidence type="ECO:0000313" key="5">
    <source>
        <dbReference type="Proteomes" id="UP001165079"/>
    </source>
</evidence>
<dbReference type="PROSITE" id="PS50977">
    <property type="entry name" value="HTH_TETR_2"/>
    <property type="match status" value="1"/>
</dbReference>
<evidence type="ECO:0000256" key="2">
    <source>
        <dbReference type="PROSITE-ProRule" id="PRU00335"/>
    </source>
</evidence>